<evidence type="ECO:0000256" key="1">
    <source>
        <dbReference type="SAM" id="SignalP"/>
    </source>
</evidence>
<comment type="caution">
    <text evidence="2">The sequence shown here is derived from an EMBL/GenBank/DDBJ whole genome shotgun (WGS) entry which is preliminary data.</text>
</comment>
<protein>
    <submittedName>
        <fullName evidence="2">Uncharacterized protein</fullName>
    </submittedName>
</protein>
<keyword evidence="1" id="KW-0732">Signal</keyword>
<proteinExistence type="predicted"/>
<dbReference type="Pfam" id="PF20329">
    <property type="entry name" value="DUF6624"/>
    <property type="match status" value="1"/>
</dbReference>
<evidence type="ECO:0000313" key="3">
    <source>
        <dbReference type="Proteomes" id="UP000315167"/>
    </source>
</evidence>
<feature type="signal peptide" evidence="1">
    <location>
        <begin position="1"/>
        <end position="18"/>
    </location>
</feature>
<organism evidence="2 3">
    <name type="scientific">Luteimonas cucumeris</name>
    <dbReference type="NCBI Taxonomy" id="985012"/>
    <lineage>
        <taxon>Bacteria</taxon>
        <taxon>Pseudomonadati</taxon>
        <taxon>Pseudomonadota</taxon>
        <taxon>Gammaproteobacteria</taxon>
        <taxon>Lysobacterales</taxon>
        <taxon>Lysobacteraceae</taxon>
        <taxon>Luteimonas</taxon>
    </lineage>
</organism>
<dbReference type="InterPro" id="IPR046732">
    <property type="entry name" value="DUF6624"/>
</dbReference>
<feature type="chain" id="PRO_5022151466" evidence="1">
    <location>
        <begin position="19"/>
        <end position="211"/>
    </location>
</feature>
<name>A0A562LDS0_9GAMM</name>
<dbReference type="OrthoDB" id="2989458at2"/>
<sequence>MFRFAFAIVMLWPIGAIAQDCTPSSLQRELLQRKEADQTARKTLAVSSQSEEALNETLRIDAENTTYMRAVLEKCGWPRKSAVGEQAAKAAWLLTQHADMDPQYQVLATQQLKYAVLGKKAEPWDLAVLVDRNRRLTNQPQVYGMQFFTLPDSTIRFYDIVTPSKLDARRKEIGLPPFYCWALEISSENGHASIDWPAGVLLTPQECPNAP</sequence>
<reference evidence="2 3" key="1">
    <citation type="journal article" date="2015" name="Stand. Genomic Sci.">
        <title>Genomic Encyclopedia of Bacterial and Archaeal Type Strains, Phase III: the genomes of soil and plant-associated and newly described type strains.</title>
        <authorList>
            <person name="Whitman W.B."/>
            <person name="Woyke T."/>
            <person name="Klenk H.P."/>
            <person name="Zhou Y."/>
            <person name="Lilburn T.G."/>
            <person name="Beck B.J."/>
            <person name="De Vos P."/>
            <person name="Vandamme P."/>
            <person name="Eisen J.A."/>
            <person name="Garrity G."/>
            <person name="Hugenholtz P."/>
            <person name="Kyrpides N.C."/>
        </authorList>
    </citation>
    <scope>NUCLEOTIDE SEQUENCE [LARGE SCALE GENOMIC DNA]</scope>
    <source>
        <strain evidence="2 3">CGMCC 1.10821</strain>
    </source>
</reference>
<dbReference type="AlphaFoldDB" id="A0A562LDS0"/>
<evidence type="ECO:0000313" key="2">
    <source>
        <dbReference type="EMBL" id="TWI05768.1"/>
    </source>
</evidence>
<dbReference type="EMBL" id="VLKN01000001">
    <property type="protein sequence ID" value="TWI05768.1"/>
    <property type="molecule type" value="Genomic_DNA"/>
</dbReference>
<gene>
    <name evidence="2" type="ORF">IP90_00024</name>
</gene>
<accession>A0A562LDS0</accession>
<keyword evidence="3" id="KW-1185">Reference proteome</keyword>
<dbReference type="Proteomes" id="UP000315167">
    <property type="component" value="Unassembled WGS sequence"/>
</dbReference>